<dbReference type="PANTHER" id="PTHR23155">
    <property type="entry name" value="DISEASE RESISTANCE PROTEIN RP"/>
    <property type="match status" value="1"/>
</dbReference>
<keyword evidence="10" id="KW-1185">Reference proteome</keyword>
<dbReference type="InterPro" id="IPR041118">
    <property type="entry name" value="Rx_N"/>
</dbReference>
<dbReference type="GO" id="GO:0098542">
    <property type="term" value="P:defense response to other organism"/>
    <property type="evidence" value="ECO:0007669"/>
    <property type="project" value="TreeGrafter"/>
</dbReference>
<feature type="region of interest" description="Disordered" evidence="4">
    <location>
        <begin position="795"/>
        <end position="816"/>
    </location>
</feature>
<dbReference type="Pfam" id="PF23559">
    <property type="entry name" value="WHD_DRP"/>
    <property type="match status" value="1"/>
</dbReference>
<name>A0AA41SP95_PAPNU</name>
<dbReference type="PANTHER" id="PTHR23155:SF1156">
    <property type="entry name" value="LEUCINE-RICH REPEAT AND WD REPEAT-CONTAINING PROTEIN 1"/>
    <property type="match status" value="1"/>
</dbReference>
<dbReference type="InterPro" id="IPR055414">
    <property type="entry name" value="LRR_R13L4/SHOC2-like"/>
</dbReference>
<feature type="domain" description="Disease resistance N-terminal" evidence="6">
    <location>
        <begin position="17"/>
        <end position="87"/>
    </location>
</feature>
<dbReference type="InterPro" id="IPR001611">
    <property type="entry name" value="Leu-rich_rpt"/>
</dbReference>
<dbReference type="Pfam" id="PF00931">
    <property type="entry name" value="NB-ARC"/>
    <property type="match status" value="1"/>
</dbReference>
<feature type="domain" description="Disease resistance protein winged helix" evidence="7">
    <location>
        <begin position="451"/>
        <end position="524"/>
    </location>
</feature>
<comment type="caution">
    <text evidence="9">The sequence shown here is derived from an EMBL/GenBank/DDBJ whole genome shotgun (WGS) entry which is preliminary data.</text>
</comment>
<dbReference type="InterPro" id="IPR042197">
    <property type="entry name" value="Apaf_helical"/>
</dbReference>
<dbReference type="InterPro" id="IPR032675">
    <property type="entry name" value="LRR_dom_sf"/>
</dbReference>
<dbReference type="Pfam" id="PF18052">
    <property type="entry name" value="Rx_N"/>
    <property type="match status" value="1"/>
</dbReference>
<gene>
    <name evidence="9" type="ORF">MKW94_013079</name>
</gene>
<evidence type="ECO:0000256" key="3">
    <source>
        <dbReference type="ARBA" id="ARBA00022821"/>
    </source>
</evidence>
<dbReference type="Proteomes" id="UP001177140">
    <property type="component" value="Unassembled WGS sequence"/>
</dbReference>
<dbReference type="InterPro" id="IPR058922">
    <property type="entry name" value="WHD_DRP"/>
</dbReference>
<evidence type="ECO:0000256" key="2">
    <source>
        <dbReference type="ARBA" id="ARBA00022741"/>
    </source>
</evidence>
<dbReference type="SUPFAM" id="SSF52540">
    <property type="entry name" value="P-loop containing nucleoside triphosphate hydrolases"/>
    <property type="match status" value="1"/>
</dbReference>
<organism evidence="9 10">
    <name type="scientific">Papaver nudicaule</name>
    <name type="common">Iceland poppy</name>
    <dbReference type="NCBI Taxonomy" id="74823"/>
    <lineage>
        <taxon>Eukaryota</taxon>
        <taxon>Viridiplantae</taxon>
        <taxon>Streptophyta</taxon>
        <taxon>Embryophyta</taxon>
        <taxon>Tracheophyta</taxon>
        <taxon>Spermatophyta</taxon>
        <taxon>Magnoliopsida</taxon>
        <taxon>Ranunculales</taxon>
        <taxon>Papaveraceae</taxon>
        <taxon>Papaveroideae</taxon>
        <taxon>Papaver</taxon>
    </lineage>
</organism>
<evidence type="ECO:0000259" key="8">
    <source>
        <dbReference type="Pfam" id="PF23598"/>
    </source>
</evidence>
<keyword evidence="3" id="KW-0611">Plant defense</keyword>
<dbReference type="EMBL" id="JAJJMA010186354">
    <property type="protein sequence ID" value="MCL7038068.1"/>
    <property type="molecule type" value="Genomic_DNA"/>
</dbReference>
<dbReference type="FunFam" id="1.10.10.10:FF:000322">
    <property type="entry name" value="Probable disease resistance protein At1g63360"/>
    <property type="match status" value="1"/>
</dbReference>
<dbReference type="InterPro" id="IPR044974">
    <property type="entry name" value="Disease_R_plants"/>
</dbReference>
<dbReference type="Gene3D" id="3.80.10.10">
    <property type="entry name" value="Ribonuclease Inhibitor"/>
    <property type="match status" value="1"/>
</dbReference>
<dbReference type="InterPro" id="IPR002182">
    <property type="entry name" value="NB-ARC"/>
</dbReference>
<dbReference type="InterPro" id="IPR027417">
    <property type="entry name" value="P-loop_NTPase"/>
</dbReference>
<evidence type="ECO:0000256" key="1">
    <source>
        <dbReference type="ARBA" id="ARBA00022737"/>
    </source>
</evidence>
<dbReference type="Pfam" id="PF23598">
    <property type="entry name" value="LRR_14"/>
    <property type="match status" value="1"/>
</dbReference>
<dbReference type="Gene3D" id="3.40.50.300">
    <property type="entry name" value="P-loop containing nucleotide triphosphate hydrolases"/>
    <property type="match status" value="1"/>
</dbReference>
<dbReference type="Gene3D" id="1.10.10.10">
    <property type="entry name" value="Winged helix-like DNA-binding domain superfamily/Winged helix DNA-binding domain"/>
    <property type="match status" value="1"/>
</dbReference>
<dbReference type="GO" id="GO:0043531">
    <property type="term" value="F:ADP binding"/>
    <property type="evidence" value="ECO:0007669"/>
    <property type="project" value="InterPro"/>
</dbReference>
<evidence type="ECO:0000256" key="4">
    <source>
        <dbReference type="SAM" id="MobiDB-lite"/>
    </source>
</evidence>
<dbReference type="InterPro" id="IPR036388">
    <property type="entry name" value="WH-like_DNA-bd_sf"/>
</dbReference>
<dbReference type="PRINTS" id="PR00364">
    <property type="entry name" value="DISEASERSIST"/>
</dbReference>
<feature type="domain" description="Disease resistance R13L4/SHOC-2-like LRR" evidence="8">
    <location>
        <begin position="569"/>
        <end position="799"/>
    </location>
</feature>
<feature type="domain" description="NB-ARC" evidence="5">
    <location>
        <begin position="194"/>
        <end position="367"/>
    </location>
</feature>
<keyword evidence="1" id="KW-0677">Repeat</keyword>
<dbReference type="Gene3D" id="1.10.8.430">
    <property type="entry name" value="Helical domain of apoptotic protease-activating factors"/>
    <property type="match status" value="1"/>
</dbReference>
<evidence type="ECO:0000259" key="5">
    <source>
        <dbReference type="Pfam" id="PF00931"/>
    </source>
</evidence>
<dbReference type="Gene3D" id="1.20.5.4130">
    <property type="match status" value="1"/>
</dbReference>
<protein>
    <submittedName>
        <fullName evidence="9">Uncharacterized protein</fullName>
    </submittedName>
</protein>
<evidence type="ECO:0000313" key="9">
    <source>
        <dbReference type="EMBL" id="MCL7038068.1"/>
    </source>
</evidence>
<reference evidence="9" key="1">
    <citation type="submission" date="2022-03" db="EMBL/GenBank/DDBJ databases">
        <title>A functionally conserved STORR gene fusion in Papaver species that diverged 16.8 million years ago.</title>
        <authorList>
            <person name="Catania T."/>
        </authorList>
    </citation>
    <scope>NUCLEOTIDE SEQUENCE</scope>
    <source>
        <strain evidence="9">S-191538</strain>
    </source>
</reference>
<dbReference type="PROSITE" id="PS51450">
    <property type="entry name" value="LRR"/>
    <property type="match status" value="1"/>
</dbReference>
<accession>A0AA41SP95</accession>
<evidence type="ECO:0000259" key="6">
    <source>
        <dbReference type="Pfam" id="PF18052"/>
    </source>
</evidence>
<sequence>MASSSSVMTLVINNLTQVIDLLSLEFIGMQIVDIRDEIKKLDEAVHKIEPILEDAEEKQLGDEQIAGFLRRIRDCAWEIEDLLDELVSFIPRRGGNTCTIVSKVCSSVSPSLGFAILLFGKCKTIRTFRKKLKKLESESSDFDLVSNAVPPPLLMLPNDYSGTRNSVCVNSCEDDCVVYGRESEKLSIMNMLLEVDNREVHSQGVRVVSIVGIGGIGKTTLAKSVYNHGKVKSHFDTRLWISVPQTASSYLEMTVGRILEALSLSGDDTSSVGNLNGADMTLLSSLLSDRINQKKFLLVLDDVWNEDIRDWQPLKSLLGGGAPGSSILLLTRNKAAAYLMSTTILHELQPLSKESSWELFSRYAFRKLAGDALKPFEDIGRIVSQRCNGVPLAIKCLGCLLRTKTTRQEWEDIMESDKWELLEMEPILPALYFSYYSLPPVLKLCLSYTAIFPKAYEIDKGTLIKMWMAEGFLNSSTAENRDPEWIGEECFRELIMRSYFNSHNMDKGGQVISIKMHDLVHDLAASMSGHSVMQIDNTTSKLNKARHLSVLHTDLDSITSSVKKANHVSTLKLFECSVNSGTVSPHLFAHLKFLKVLDFSYLGLAELPNQVGELKHLRYLNLSHANIQSLPEKMCELHSLQILILSHCEQISSLPRSLGNIRGLRHLALINTPKLQYFPRGIGRLTELRTLSKFVIASSSRKGAKIGELKELNLLQGHLEISGLSRVKSGSDAMKANMVKKKHLQSLCLNFECDPVQTEEAVKIMENVLEALKPIPELQSNVEVRNYISSKYPSWMSPSDSDQTQKNMDCVEELSC</sequence>
<dbReference type="AlphaFoldDB" id="A0AA41SP95"/>
<dbReference type="SUPFAM" id="SSF52058">
    <property type="entry name" value="L domain-like"/>
    <property type="match status" value="1"/>
</dbReference>
<evidence type="ECO:0000313" key="10">
    <source>
        <dbReference type="Proteomes" id="UP001177140"/>
    </source>
</evidence>
<evidence type="ECO:0000259" key="7">
    <source>
        <dbReference type="Pfam" id="PF23559"/>
    </source>
</evidence>
<proteinExistence type="predicted"/>
<feature type="compositionally biased region" description="Polar residues" evidence="4">
    <location>
        <begin position="795"/>
        <end position="807"/>
    </location>
</feature>
<keyword evidence="2" id="KW-0547">Nucleotide-binding</keyword>